<evidence type="ECO:0000256" key="3">
    <source>
        <dbReference type="ARBA" id="ARBA00022643"/>
    </source>
</evidence>
<gene>
    <name evidence="6" type="ORF">CWI36_0708p0030</name>
</gene>
<keyword evidence="4" id="KW-0560">Oxidoreductase</keyword>
<comment type="cofactor">
    <cofactor evidence="1">
        <name>FMN</name>
        <dbReference type="ChEBI" id="CHEBI:58210"/>
    </cofactor>
</comment>
<keyword evidence="2" id="KW-0285">Flavoprotein</keyword>
<dbReference type="VEuPathDB" id="MicrosporidiaDB:CWI36_0708p0030"/>
<dbReference type="EMBL" id="PITI01000708">
    <property type="protein sequence ID" value="TBU04833.1"/>
    <property type="molecule type" value="Genomic_DNA"/>
</dbReference>
<reference evidence="6 7" key="1">
    <citation type="submission" date="2017-12" db="EMBL/GenBank/DDBJ databases">
        <authorList>
            <person name="Pombert J.-F."/>
            <person name="Haag K.L."/>
            <person name="Ebert D."/>
        </authorList>
    </citation>
    <scope>NUCLEOTIDE SEQUENCE [LARGE SCALE GENOMIC DNA]</scope>
    <source>
        <strain evidence="6">BE-OM-2</strain>
    </source>
</reference>
<dbReference type="Pfam" id="PF07992">
    <property type="entry name" value="Pyr_redox_2"/>
    <property type="match status" value="1"/>
</dbReference>
<dbReference type="STRING" id="148818.A0A4Q9LAN1"/>
<dbReference type="Gene3D" id="3.50.50.60">
    <property type="entry name" value="FAD/NAD(P)-binding domain"/>
    <property type="match status" value="2"/>
</dbReference>
<dbReference type="InterPro" id="IPR036188">
    <property type="entry name" value="FAD/NAD-bd_sf"/>
</dbReference>
<sequence>MRVCIIGGGPSGLFLAKELLKNNMHVHIYEKENKIGGLYTSSFLPEYKKTNTFFSEILNSKNIKIFDSQEIKRSDLFYLQNYYHAIVFATGSDKSKQLSIRGSKYCMKSSDITKWYNGFYKNIEIGNKICIIGMGDVSFDIVRYLLDSKNMFGTPESKIQADKVKSVTVIGRSTPFKSSFNNYSLSRIYDIQDLKIKTNIKSLNKNFYSKNMLKNAEIDHKKSNESTINYFDDYNNKDMNTFENPSHHSNNANIDKYFNNEEYELSVKKHMRRKKLLNTVKDIGSKILNLNFGCKPIKIEKKEDKYILKYNCNNRIYKKRYDTVISSIGNIKKNISDIKLKIPIFRIGWCVNPNGNLSQMKENAEIISKDILKELTL</sequence>
<dbReference type="Proteomes" id="UP000291404">
    <property type="component" value="Unassembled WGS sequence"/>
</dbReference>
<dbReference type="PRINTS" id="PR00419">
    <property type="entry name" value="ADXRDTASE"/>
</dbReference>
<dbReference type="PANTHER" id="PTHR42917">
    <property type="entry name" value="2,4-DIENOYL-COA REDUCTASE"/>
    <property type="match status" value="1"/>
</dbReference>
<keyword evidence="3" id="KW-0288">FMN</keyword>
<dbReference type="PANTHER" id="PTHR42917:SF2">
    <property type="entry name" value="2,4-DIENOYL-COA REDUCTASE [(2E)-ENOYL-COA-PRODUCING]"/>
    <property type="match status" value="1"/>
</dbReference>
<protein>
    <submittedName>
        <fullName evidence="6">Putative pyrimidine nucleotide-disulfide oxidoreductase</fullName>
    </submittedName>
</protein>
<dbReference type="InterPro" id="IPR051793">
    <property type="entry name" value="NADH:flavin_oxidoreductase"/>
</dbReference>
<evidence type="ECO:0000256" key="2">
    <source>
        <dbReference type="ARBA" id="ARBA00022630"/>
    </source>
</evidence>
<proteinExistence type="predicted"/>
<name>A0A4Q9LAN1_9MICR</name>
<dbReference type="VEuPathDB" id="MicrosporidiaDB:CWI39_0558p0010"/>
<accession>A0A4Q9LAN1</accession>
<dbReference type="AlphaFoldDB" id="A0A4Q9LAN1"/>
<dbReference type="SUPFAM" id="SSF51971">
    <property type="entry name" value="Nucleotide-binding domain"/>
    <property type="match status" value="1"/>
</dbReference>
<dbReference type="GO" id="GO:0016491">
    <property type="term" value="F:oxidoreductase activity"/>
    <property type="evidence" value="ECO:0007669"/>
    <property type="project" value="UniProtKB-KW"/>
</dbReference>
<dbReference type="InterPro" id="IPR023753">
    <property type="entry name" value="FAD/NAD-binding_dom"/>
</dbReference>
<comment type="caution">
    <text evidence="6">The sequence shown here is derived from an EMBL/GenBank/DDBJ whole genome shotgun (WGS) entry which is preliminary data.</text>
</comment>
<evidence type="ECO:0000313" key="7">
    <source>
        <dbReference type="Proteomes" id="UP000291404"/>
    </source>
</evidence>
<evidence type="ECO:0000313" key="6">
    <source>
        <dbReference type="EMBL" id="TBU04833.1"/>
    </source>
</evidence>
<feature type="domain" description="FAD/NAD(P)-binding" evidence="5">
    <location>
        <begin position="1"/>
        <end position="174"/>
    </location>
</feature>
<evidence type="ECO:0000256" key="1">
    <source>
        <dbReference type="ARBA" id="ARBA00001917"/>
    </source>
</evidence>
<evidence type="ECO:0000256" key="4">
    <source>
        <dbReference type="ARBA" id="ARBA00023002"/>
    </source>
</evidence>
<organism evidence="6 7">
    <name type="scientific">Hamiltosporidium magnivora</name>
    <dbReference type="NCBI Taxonomy" id="148818"/>
    <lineage>
        <taxon>Eukaryota</taxon>
        <taxon>Fungi</taxon>
        <taxon>Fungi incertae sedis</taxon>
        <taxon>Microsporidia</taxon>
        <taxon>Dubosqiidae</taxon>
        <taxon>Hamiltosporidium</taxon>
    </lineage>
</organism>
<keyword evidence="7" id="KW-1185">Reference proteome</keyword>
<evidence type="ECO:0000259" key="5">
    <source>
        <dbReference type="Pfam" id="PF07992"/>
    </source>
</evidence>